<proteinExistence type="predicted"/>
<name>A0A6J5LXK0_9CAUD</name>
<dbReference type="EMBL" id="LR796334">
    <property type="protein sequence ID" value="CAB4137490.1"/>
    <property type="molecule type" value="Genomic_DNA"/>
</dbReference>
<reference evidence="1" key="1">
    <citation type="submission" date="2020-04" db="EMBL/GenBank/DDBJ databases">
        <authorList>
            <person name="Chiriac C."/>
            <person name="Salcher M."/>
            <person name="Ghai R."/>
            <person name="Kavagutti S V."/>
        </authorList>
    </citation>
    <scope>NUCLEOTIDE SEQUENCE</scope>
</reference>
<evidence type="ECO:0000313" key="1">
    <source>
        <dbReference type="EMBL" id="CAB4137490.1"/>
    </source>
</evidence>
<sequence>MKIRKMEVYKEAAERLNARGVKPFSAREFSMPLVQQVMYGKVKNDDVTEEVKQIMLEKLYNGTR</sequence>
<gene>
    <name evidence="1" type="ORF">UFOVP324_40</name>
</gene>
<organism evidence="1">
    <name type="scientific">uncultured Caudovirales phage</name>
    <dbReference type="NCBI Taxonomy" id="2100421"/>
    <lineage>
        <taxon>Viruses</taxon>
        <taxon>Duplodnaviria</taxon>
        <taxon>Heunggongvirae</taxon>
        <taxon>Uroviricota</taxon>
        <taxon>Caudoviricetes</taxon>
        <taxon>Peduoviridae</taxon>
        <taxon>Maltschvirus</taxon>
        <taxon>Maltschvirus maltsch</taxon>
    </lineage>
</organism>
<protein>
    <submittedName>
        <fullName evidence="1">Uncharacterized protein</fullName>
    </submittedName>
</protein>
<accession>A0A6J5LXK0</accession>